<keyword evidence="3" id="KW-1185">Reference proteome</keyword>
<gene>
    <name evidence="2" type="ORF">RHGRI_011167</name>
</gene>
<evidence type="ECO:0000256" key="1">
    <source>
        <dbReference type="SAM" id="MobiDB-lite"/>
    </source>
</evidence>
<reference evidence="2" key="1">
    <citation type="submission" date="2020-08" db="EMBL/GenBank/DDBJ databases">
        <title>Plant Genome Project.</title>
        <authorList>
            <person name="Zhang R.-G."/>
        </authorList>
    </citation>
    <scope>NUCLEOTIDE SEQUENCE</scope>
    <source>
        <strain evidence="2">WSP0</strain>
        <tissue evidence="2">Leaf</tissue>
    </source>
</reference>
<protein>
    <submittedName>
        <fullName evidence="2">Uncharacterized protein</fullName>
    </submittedName>
</protein>
<dbReference type="Proteomes" id="UP000823749">
    <property type="component" value="Chromosome 4"/>
</dbReference>
<feature type="compositionally biased region" description="Acidic residues" evidence="1">
    <location>
        <begin position="45"/>
        <end position="59"/>
    </location>
</feature>
<evidence type="ECO:0000313" key="2">
    <source>
        <dbReference type="EMBL" id="KAG5553211.1"/>
    </source>
</evidence>
<evidence type="ECO:0000313" key="3">
    <source>
        <dbReference type="Proteomes" id="UP000823749"/>
    </source>
</evidence>
<dbReference type="AlphaFoldDB" id="A0AAV6KLV8"/>
<dbReference type="EMBL" id="JACTNZ010000004">
    <property type="protein sequence ID" value="KAG5553211.1"/>
    <property type="molecule type" value="Genomic_DNA"/>
</dbReference>
<accession>A0AAV6KLV8</accession>
<proteinExistence type="predicted"/>
<feature type="region of interest" description="Disordered" evidence="1">
    <location>
        <begin position="44"/>
        <end position="69"/>
    </location>
</feature>
<name>A0AAV6KLV8_9ERIC</name>
<comment type="caution">
    <text evidence="2">The sequence shown here is derived from an EMBL/GenBank/DDBJ whole genome shotgun (WGS) entry which is preliminary data.</text>
</comment>
<feature type="compositionally biased region" description="Low complexity" evidence="1">
    <location>
        <begin position="60"/>
        <end position="69"/>
    </location>
</feature>
<organism evidence="2 3">
    <name type="scientific">Rhododendron griersonianum</name>
    <dbReference type="NCBI Taxonomy" id="479676"/>
    <lineage>
        <taxon>Eukaryota</taxon>
        <taxon>Viridiplantae</taxon>
        <taxon>Streptophyta</taxon>
        <taxon>Embryophyta</taxon>
        <taxon>Tracheophyta</taxon>
        <taxon>Spermatophyta</taxon>
        <taxon>Magnoliopsida</taxon>
        <taxon>eudicotyledons</taxon>
        <taxon>Gunneridae</taxon>
        <taxon>Pentapetalae</taxon>
        <taxon>asterids</taxon>
        <taxon>Ericales</taxon>
        <taxon>Ericaceae</taxon>
        <taxon>Ericoideae</taxon>
        <taxon>Rhodoreae</taxon>
        <taxon>Rhododendron</taxon>
    </lineage>
</organism>
<sequence>MRDNKVKENEKRVQAMGFKHIPASLSGFVHYVLVKRNGKLIRAEADDDSSLGNEDDSDNNSDQSNDSFE</sequence>